<reference evidence="2 3" key="1">
    <citation type="submission" date="2016-06" db="EMBL/GenBank/DDBJ databases">
        <title>Genome sequencing of Cryobacterium arcticum PAMC 27867.</title>
        <authorList>
            <person name="Lee J."/>
            <person name="Kim O.-S."/>
        </authorList>
    </citation>
    <scope>NUCLEOTIDE SEQUENCE [LARGE SCALE GENOMIC DNA]</scope>
    <source>
        <strain evidence="2 3">PAMC 27867</strain>
    </source>
</reference>
<accession>A0A1B1BNM7</accession>
<protein>
    <submittedName>
        <fullName evidence="2">ABC transporter permease</fullName>
    </submittedName>
</protein>
<dbReference type="InterPro" id="IPR025164">
    <property type="entry name" value="Toastrack_DUF4097"/>
</dbReference>
<dbReference type="RefSeq" id="WP_066598059.1">
    <property type="nucleotide sequence ID" value="NZ_CP016282.1"/>
</dbReference>
<dbReference type="Pfam" id="PF13349">
    <property type="entry name" value="DUF4097"/>
    <property type="match status" value="1"/>
</dbReference>
<gene>
    <name evidence="2" type="ORF">PA27867_3201</name>
</gene>
<dbReference type="KEGG" id="cart:PA27867_3201"/>
<keyword evidence="3" id="KW-1185">Reference proteome</keyword>
<dbReference type="STRING" id="670052.PA27867_3201"/>
<dbReference type="PATRIC" id="fig|670052.7.peg.3293"/>
<proteinExistence type="predicted"/>
<evidence type="ECO:0000313" key="3">
    <source>
        <dbReference type="Proteomes" id="UP000092582"/>
    </source>
</evidence>
<dbReference type="Proteomes" id="UP000092582">
    <property type="component" value="Chromosome 1"/>
</dbReference>
<name>A0A1B1BNM7_9MICO</name>
<evidence type="ECO:0000313" key="2">
    <source>
        <dbReference type="EMBL" id="ANP74131.1"/>
    </source>
</evidence>
<dbReference type="EMBL" id="CP016282">
    <property type="protein sequence ID" value="ANP74131.1"/>
    <property type="molecule type" value="Genomic_DNA"/>
</dbReference>
<feature type="domain" description="DUF4097" evidence="1">
    <location>
        <begin position="44"/>
        <end position="264"/>
    </location>
</feature>
<sequence length="291" mass="30551">MTQEKWLVAPGQTKIIDVELVRSLKVSLIGGKIDVIGSDEPGARIEVHSVTGKDLKVSVVGDALEIDHPQLRWDNFIDVFASFRGSAKAEVSVTVPRDVALKFGVVTADALVTGLRNDAKLSTVSGDLVIDDITGDLELNGVNGEMSVRNHTGNIFAHTVSGDITASGTIRRFTVDGVTSAIFLDIEGTPDEISTNLVSGNLTVRLAAEVPTRYKINTVSGTLQLDDQTIRGTLGKGYEGSTGQLDGAWLDLRANSVSGNISVVRRHNVDVADTGGAAGEAAGATGEGAWS</sequence>
<dbReference type="AlphaFoldDB" id="A0A1B1BNM7"/>
<organism evidence="2 3">
    <name type="scientific">Cryobacterium arcticum</name>
    <dbReference type="NCBI Taxonomy" id="670052"/>
    <lineage>
        <taxon>Bacteria</taxon>
        <taxon>Bacillati</taxon>
        <taxon>Actinomycetota</taxon>
        <taxon>Actinomycetes</taxon>
        <taxon>Micrococcales</taxon>
        <taxon>Microbacteriaceae</taxon>
        <taxon>Cryobacterium</taxon>
    </lineage>
</organism>
<evidence type="ECO:0000259" key="1">
    <source>
        <dbReference type="Pfam" id="PF13349"/>
    </source>
</evidence>